<evidence type="ECO:0000313" key="9">
    <source>
        <dbReference type="Proteomes" id="UP000199147"/>
    </source>
</evidence>
<feature type="transmembrane region" description="Helical" evidence="6">
    <location>
        <begin position="53"/>
        <end position="75"/>
    </location>
</feature>
<proteinExistence type="predicted"/>
<keyword evidence="6" id="KW-0472">Membrane</keyword>
<reference evidence="9" key="1">
    <citation type="submission" date="2015-07" db="EMBL/GenBank/DDBJ databases">
        <authorList>
            <person name="Urmite Genomes"/>
        </authorList>
    </citation>
    <scope>NUCLEOTIDE SEQUENCE [LARGE SCALE GENOMIC DNA]</scope>
    <source>
        <strain evidence="9">type strain: ATCC 49404</strain>
    </source>
</reference>
<dbReference type="SUPFAM" id="SSF51412">
    <property type="entry name" value="Inosine monophosphate dehydrogenase (IMPDH)"/>
    <property type="match status" value="1"/>
</dbReference>
<feature type="region of interest" description="Disordered" evidence="5">
    <location>
        <begin position="188"/>
        <end position="250"/>
    </location>
</feature>
<dbReference type="InterPro" id="IPR046706">
    <property type="entry name" value="DUF6779"/>
</dbReference>
<evidence type="ECO:0000259" key="7">
    <source>
        <dbReference type="Pfam" id="PF20570"/>
    </source>
</evidence>
<feature type="coiled-coil region" evidence="4">
    <location>
        <begin position="117"/>
        <end position="151"/>
    </location>
</feature>
<feature type="domain" description="DUF6779" evidence="7">
    <location>
        <begin position="54"/>
        <end position="160"/>
    </location>
</feature>
<organism evidence="8 9">
    <name type="scientific">Mycolicibacterium neworleansense</name>
    <dbReference type="NCBI Taxonomy" id="146018"/>
    <lineage>
        <taxon>Bacteria</taxon>
        <taxon>Bacillati</taxon>
        <taxon>Actinomycetota</taxon>
        <taxon>Actinomycetes</taxon>
        <taxon>Mycobacteriales</taxon>
        <taxon>Mycobacteriaceae</taxon>
        <taxon>Mycolicibacterium</taxon>
    </lineage>
</organism>
<dbReference type="AlphaFoldDB" id="A0A0H5S980"/>
<sequence length="575" mass="62411">MTGDGYSRRMTVLPRGGRPRRGGRRPGWLLLTVLLVLAILASSALVFTDRVELLKLAVILALWAAVVAAFVSVIYRRQSDLDQAKARDLKFVYDLQLDREISARREYELTVETQLRRELASELRAQAADEVAALRSELAALRANLEILFDTDLVHRPAIETDKSAVRTAGRVTASRLDIPAVEVTDIRSSRTEESPIIDVPAEPHPPENDWATSGGAHRLPSRPVPAGEPPRRRRRQQEAARQPEQLDQELSWIDEQVGGKPYGADIIVPAKFEGKGENLSRGQLTDRIPAEYREFVAQLLADHDIEPETKQRFGGSSLSGDTGRELLDVAMSHPIRLIANALGVPPDYMIEAGRERGVPVAALVGAREHALKQVQAGVDLIVAQGTEAGGHCGEVSTLVLVPEVIEALEAAGSDIPVLAAGGIVTGRQMAAAVAMGAAGAWTGSVWLTTEEAETAPHTVQKMLEATSRDTVRSTGRTGKPARQLRSDWTDAWQPNPGGHQTLPLPLQNMLAEPVIRRVDVLAAQGHPGAQALATYFVGQGVGLMNKVKPAREVVREFIEDYLAATERLSNSLPD</sequence>
<dbReference type="Pfam" id="PF20570">
    <property type="entry name" value="DUF6779"/>
    <property type="match status" value="1"/>
</dbReference>
<keyword evidence="6" id="KW-1133">Transmembrane helix</keyword>
<keyword evidence="3" id="KW-0560">Oxidoreductase</keyword>
<evidence type="ECO:0000256" key="6">
    <source>
        <dbReference type="SAM" id="Phobius"/>
    </source>
</evidence>
<keyword evidence="6" id="KW-0812">Transmembrane</keyword>
<feature type="region of interest" description="Disordered" evidence="5">
    <location>
        <begin position="1"/>
        <end position="20"/>
    </location>
</feature>
<dbReference type="GO" id="GO:0018580">
    <property type="term" value="F:nitronate monooxygenase activity"/>
    <property type="evidence" value="ECO:0007669"/>
    <property type="project" value="InterPro"/>
</dbReference>
<dbReference type="GO" id="GO:0051213">
    <property type="term" value="F:dioxygenase activity"/>
    <property type="evidence" value="ECO:0007669"/>
    <property type="project" value="UniProtKB-KW"/>
</dbReference>
<accession>A0A0H5S980</accession>
<evidence type="ECO:0000256" key="5">
    <source>
        <dbReference type="SAM" id="MobiDB-lite"/>
    </source>
</evidence>
<keyword evidence="1" id="KW-0285">Flavoprotein</keyword>
<evidence type="ECO:0000256" key="1">
    <source>
        <dbReference type="ARBA" id="ARBA00022630"/>
    </source>
</evidence>
<dbReference type="Gene3D" id="3.20.20.70">
    <property type="entry name" value="Aldolase class I"/>
    <property type="match status" value="1"/>
</dbReference>
<name>A0A0H5S980_9MYCO</name>
<keyword evidence="2" id="KW-0288">FMN</keyword>
<dbReference type="InterPro" id="IPR013785">
    <property type="entry name" value="Aldolase_TIM"/>
</dbReference>
<dbReference type="Proteomes" id="UP000199147">
    <property type="component" value="Unassembled WGS sequence"/>
</dbReference>
<evidence type="ECO:0000256" key="3">
    <source>
        <dbReference type="ARBA" id="ARBA00023002"/>
    </source>
</evidence>
<keyword evidence="9" id="KW-1185">Reference proteome</keyword>
<protein>
    <submittedName>
        <fullName evidence="8">2-nitropropane dioxygenase</fullName>
    </submittedName>
</protein>
<dbReference type="PANTHER" id="PTHR32332">
    <property type="entry name" value="2-NITROPROPANE DIOXYGENASE"/>
    <property type="match status" value="1"/>
</dbReference>
<dbReference type="STRING" id="146018.BN2156_04785"/>
<dbReference type="Pfam" id="PF03060">
    <property type="entry name" value="NMO"/>
    <property type="match status" value="1"/>
</dbReference>
<keyword evidence="8" id="KW-0223">Dioxygenase</keyword>
<evidence type="ECO:0000256" key="2">
    <source>
        <dbReference type="ARBA" id="ARBA00022643"/>
    </source>
</evidence>
<evidence type="ECO:0000256" key="4">
    <source>
        <dbReference type="SAM" id="Coils"/>
    </source>
</evidence>
<dbReference type="InterPro" id="IPR004136">
    <property type="entry name" value="NMO"/>
</dbReference>
<keyword evidence="4" id="KW-0175">Coiled coil</keyword>
<feature type="transmembrane region" description="Helical" evidence="6">
    <location>
        <begin position="28"/>
        <end position="47"/>
    </location>
</feature>
<evidence type="ECO:0000313" key="8">
    <source>
        <dbReference type="EMBL" id="CRZ17889.1"/>
    </source>
</evidence>
<dbReference type="CDD" id="cd04730">
    <property type="entry name" value="NPD_like"/>
    <property type="match status" value="1"/>
</dbReference>
<dbReference type="EMBL" id="CWKH01000002">
    <property type="protein sequence ID" value="CRZ17889.1"/>
    <property type="molecule type" value="Genomic_DNA"/>
</dbReference>
<gene>
    <name evidence="8" type="ORF">BN2156_04785</name>
</gene>
<dbReference type="PANTHER" id="PTHR32332:SF38">
    <property type="entry name" value="MONOOXYGENASE RV1533-RELATED"/>
    <property type="match status" value="1"/>
</dbReference>